<sequence length="520" mass="57796">MPSVIAVAFVALGSIYSFLWILLHFTQNGEEPPVVGSAIPFLGPLVGMIRQKSRFYIGLRDKYSLPIYTLRLPFTRVYVINATELIPAMQKHWRTLSFAALTAKAGVVVGMSKQSTDIMHKDLTRDDSFSLSWVPLITPTMAPGRALDSMNRKSVEVLAADIEKLRSQAQAGTTTVGLWEWTRKAVLMATTDAVYGPQNPYRDAAVEAAWRTFEPGFLTLNLSPLPDYFAPSILRARELLAAAMTEYMYKGGWKSASELVKARHDHHVNRFGFSLEDIARGEIGNMFAVVGNTVPCAWWLLYHVFSDPKVLADVRSEVSTMVQESSDDGICSIDLASIRTACPILLSTYEEMLRYRAVSASVRMVLEDVMLDGRFLLKKGGMVILPTTVQHTAVPEWGENVGEFDHMRFVRTPGKKRPSRLAFRAFGGGHVLCPGRHFASTEIMAVAALMVLQFDVAPVGGKWVDPKWDNSPVMAGFPVPDEDIRVEIRPRDGKKWRVTYSESGKGIEIVEEDMAAAEES</sequence>
<dbReference type="InterPro" id="IPR001128">
    <property type="entry name" value="Cyt_P450"/>
</dbReference>
<evidence type="ECO:0000256" key="4">
    <source>
        <dbReference type="ARBA" id="ARBA00023004"/>
    </source>
</evidence>
<proteinExistence type="inferred from homology"/>
<dbReference type="AlphaFoldDB" id="A0AAN6NFQ7"/>
<name>A0AAN6NFQ7_9PEZI</name>
<evidence type="ECO:0000313" key="8">
    <source>
        <dbReference type="Proteomes" id="UP001303473"/>
    </source>
</evidence>
<protein>
    <submittedName>
        <fullName evidence="7">25-hydroxycholesterol 7-alpha-hydroxylase</fullName>
    </submittedName>
</protein>
<organism evidence="7 8">
    <name type="scientific">Diplogelasinospora grovesii</name>
    <dbReference type="NCBI Taxonomy" id="303347"/>
    <lineage>
        <taxon>Eukaryota</taxon>
        <taxon>Fungi</taxon>
        <taxon>Dikarya</taxon>
        <taxon>Ascomycota</taxon>
        <taxon>Pezizomycotina</taxon>
        <taxon>Sordariomycetes</taxon>
        <taxon>Sordariomycetidae</taxon>
        <taxon>Sordariales</taxon>
        <taxon>Diplogelasinosporaceae</taxon>
        <taxon>Diplogelasinospora</taxon>
    </lineage>
</organism>
<dbReference type="GO" id="GO:0005506">
    <property type="term" value="F:iron ion binding"/>
    <property type="evidence" value="ECO:0007669"/>
    <property type="project" value="InterPro"/>
</dbReference>
<gene>
    <name evidence="7" type="ORF">QBC46DRAFT_308443</name>
</gene>
<dbReference type="GO" id="GO:0020037">
    <property type="term" value="F:heme binding"/>
    <property type="evidence" value="ECO:0007669"/>
    <property type="project" value="InterPro"/>
</dbReference>
<reference evidence="8" key="1">
    <citation type="journal article" date="2023" name="Mol. Phylogenet. Evol.">
        <title>Genome-scale phylogeny and comparative genomics of the fungal order Sordariales.</title>
        <authorList>
            <person name="Hensen N."/>
            <person name="Bonometti L."/>
            <person name="Westerberg I."/>
            <person name="Brannstrom I.O."/>
            <person name="Guillou S."/>
            <person name="Cros-Aarteil S."/>
            <person name="Calhoun S."/>
            <person name="Haridas S."/>
            <person name="Kuo A."/>
            <person name="Mondo S."/>
            <person name="Pangilinan J."/>
            <person name="Riley R."/>
            <person name="LaButti K."/>
            <person name="Andreopoulos B."/>
            <person name="Lipzen A."/>
            <person name="Chen C."/>
            <person name="Yan M."/>
            <person name="Daum C."/>
            <person name="Ng V."/>
            <person name="Clum A."/>
            <person name="Steindorff A."/>
            <person name="Ohm R.A."/>
            <person name="Martin F."/>
            <person name="Silar P."/>
            <person name="Natvig D.O."/>
            <person name="Lalanne C."/>
            <person name="Gautier V."/>
            <person name="Ament-Velasquez S.L."/>
            <person name="Kruys A."/>
            <person name="Hutchinson M.I."/>
            <person name="Powell A.J."/>
            <person name="Barry K."/>
            <person name="Miller A.N."/>
            <person name="Grigoriev I.V."/>
            <person name="Debuchy R."/>
            <person name="Gladieux P."/>
            <person name="Hiltunen Thoren M."/>
            <person name="Johannesson H."/>
        </authorList>
    </citation>
    <scope>NUCLEOTIDE SEQUENCE [LARGE SCALE GENOMIC DNA]</scope>
    <source>
        <strain evidence="8">CBS 340.73</strain>
    </source>
</reference>
<dbReference type="SUPFAM" id="SSF48264">
    <property type="entry name" value="Cytochrome P450"/>
    <property type="match status" value="1"/>
</dbReference>
<dbReference type="PANTHER" id="PTHR47582">
    <property type="entry name" value="P450, PUTATIVE (EUROFUNG)-RELATED"/>
    <property type="match status" value="1"/>
</dbReference>
<dbReference type="GO" id="GO:0004497">
    <property type="term" value="F:monooxygenase activity"/>
    <property type="evidence" value="ECO:0007669"/>
    <property type="project" value="UniProtKB-KW"/>
</dbReference>
<keyword evidence="4 6" id="KW-0408">Iron</keyword>
<dbReference type="Gene3D" id="1.10.630.10">
    <property type="entry name" value="Cytochrome P450"/>
    <property type="match status" value="1"/>
</dbReference>
<evidence type="ECO:0000256" key="5">
    <source>
        <dbReference type="ARBA" id="ARBA00023033"/>
    </source>
</evidence>
<evidence type="ECO:0000256" key="2">
    <source>
        <dbReference type="ARBA" id="ARBA00010617"/>
    </source>
</evidence>
<dbReference type="Proteomes" id="UP001303473">
    <property type="component" value="Unassembled WGS sequence"/>
</dbReference>
<dbReference type="InterPro" id="IPR002403">
    <property type="entry name" value="Cyt_P450_E_grp-IV"/>
</dbReference>
<comment type="cofactor">
    <cofactor evidence="1 6">
        <name>heme</name>
        <dbReference type="ChEBI" id="CHEBI:30413"/>
    </cofactor>
</comment>
<dbReference type="GO" id="GO:0016705">
    <property type="term" value="F:oxidoreductase activity, acting on paired donors, with incorporation or reduction of molecular oxygen"/>
    <property type="evidence" value="ECO:0007669"/>
    <property type="project" value="InterPro"/>
</dbReference>
<keyword evidence="5" id="KW-0503">Monooxygenase</keyword>
<evidence type="ECO:0000256" key="3">
    <source>
        <dbReference type="ARBA" id="ARBA00022723"/>
    </source>
</evidence>
<dbReference type="InterPro" id="IPR053007">
    <property type="entry name" value="CYP450_monoxygenase_sec-met"/>
</dbReference>
<accession>A0AAN6NFQ7</accession>
<dbReference type="PANTHER" id="PTHR47582:SF1">
    <property type="entry name" value="P450, PUTATIVE (EUROFUNG)-RELATED"/>
    <property type="match status" value="1"/>
</dbReference>
<keyword evidence="5" id="KW-0560">Oxidoreductase</keyword>
<dbReference type="PRINTS" id="PR00465">
    <property type="entry name" value="EP450IV"/>
</dbReference>
<dbReference type="InterPro" id="IPR036396">
    <property type="entry name" value="Cyt_P450_sf"/>
</dbReference>
<keyword evidence="6" id="KW-0349">Heme</keyword>
<dbReference type="EMBL" id="MU853770">
    <property type="protein sequence ID" value="KAK3942882.1"/>
    <property type="molecule type" value="Genomic_DNA"/>
</dbReference>
<dbReference type="CDD" id="cd11040">
    <property type="entry name" value="CYP7_CYP8-like"/>
    <property type="match status" value="1"/>
</dbReference>
<evidence type="ECO:0000256" key="6">
    <source>
        <dbReference type="PIRSR" id="PIRSR602403-1"/>
    </source>
</evidence>
<evidence type="ECO:0000256" key="1">
    <source>
        <dbReference type="ARBA" id="ARBA00001971"/>
    </source>
</evidence>
<comment type="similarity">
    <text evidence="2">Belongs to the cytochrome P450 family.</text>
</comment>
<feature type="binding site" description="axial binding residue" evidence="6">
    <location>
        <position position="433"/>
    </location>
    <ligand>
        <name>heme</name>
        <dbReference type="ChEBI" id="CHEBI:30413"/>
    </ligand>
    <ligandPart>
        <name>Fe</name>
        <dbReference type="ChEBI" id="CHEBI:18248"/>
    </ligandPart>
</feature>
<comment type="caution">
    <text evidence="7">The sequence shown here is derived from an EMBL/GenBank/DDBJ whole genome shotgun (WGS) entry which is preliminary data.</text>
</comment>
<dbReference type="Pfam" id="PF00067">
    <property type="entry name" value="p450"/>
    <property type="match status" value="1"/>
</dbReference>
<keyword evidence="3 6" id="KW-0479">Metal-binding</keyword>
<evidence type="ECO:0000313" key="7">
    <source>
        <dbReference type="EMBL" id="KAK3942882.1"/>
    </source>
</evidence>
<keyword evidence="8" id="KW-1185">Reference proteome</keyword>